<gene>
    <name evidence="1" type="ORF">BCAL_1202</name>
</gene>
<dbReference type="Proteomes" id="UP000029072">
    <property type="component" value="Unassembled WGS sequence"/>
</dbReference>
<sequence length="113" mass="13107">MGGTPRRLHYADFVVLWPDLLPQVFEKAKSSIPWQGFPPQDRTSTVPVVLWKRRGPQQRGIGAQCKLWQRVVAETPRGRNALWQKRPDTECLFLSRRQHDCRQESPDTAEDAK</sequence>
<name>A0A086ZY67_9BIFI</name>
<dbReference type="EMBL" id="JGYS01000022">
    <property type="protein sequence ID" value="KFI51467.1"/>
    <property type="molecule type" value="Genomic_DNA"/>
</dbReference>
<evidence type="ECO:0000313" key="1">
    <source>
        <dbReference type="EMBL" id="KFI51467.1"/>
    </source>
</evidence>
<reference evidence="1 2" key="1">
    <citation type="submission" date="2014-03" db="EMBL/GenBank/DDBJ databases">
        <title>Genomics of Bifidobacteria.</title>
        <authorList>
            <person name="Ventura M."/>
            <person name="Milani C."/>
            <person name="Lugli G.A."/>
        </authorList>
    </citation>
    <scope>NUCLEOTIDE SEQUENCE [LARGE SCALE GENOMIC DNA]</scope>
    <source>
        <strain evidence="1 2">DSM 23973</strain>
    </source>
</reference>
<comment type="caution">
    <text evidence="1">The sequence shown here is derived from an EMBL/GenBank/DDBJ whole genome shotgun (WGS) entry which is preliminary data.</text>
</comment>
<dbReference type="AlphaFoldDB" id="A0A086ZY67"/>
<accession>A0A086ZY67</accession>
<organism evidence="1 2">
    <name type="scientific">Bifidobacterium callitrichos DSM 23973</name>
    <dbReference type="NCBI Taxonomy" id="1437609"/>
    <lineage>
        <taxon>Bacteria</taxon>
        <taxon>Bacillati</taxon>
        <taxon>Actinomycetota</taxon>
        <taxon>Actinomycetes</taxon>
        <taxon>Bifidobacteriales</taxon>
        <taxon>Bifidobacteriaceae</taxon>
        <taxon>Bifidobacterium</taxon>
    </lineage>
</organism>
<evidence type="ECO:0000313" key="2">
    <source>
        <dbReference type="Proteomes" id="UP000029072"/>
    </source>
</evidence>
<proteinExistence type="predicted"/>
<protein>
    <submittedName>
        <fullName evidence="1">Uncharacterized protein</fullName>
    </submittedName>
</protein>